<dbReference type="InterPro" id="IPR006153">
    <property type="entry name" value="Cation/H_exchanger_TM"/>
</dbReference>
<keyword evidence="4" id="KW-0050">Antiport</keyword>
<keyword evidence="5 9" id="KW-0812">Transmembrane</keyword>
<dbReference type="GO" id="GO:0016020">
    <property type="term" value="C:membrane"/>
    <property type="evidence" value="ECO:0007669"/>
    <property type="project" value="UniProtKB-SubCell"/>
</dbReference>
<sequence>MIEPLLVGIAFIAGLLFKRLGMPPLLGYLVAGFIAGGLQLGDPELIHALSELGIILLLFTIGLKLNVRELLAPQIWAAASLHTVFVVPLTALVLLSLHWLIPELQAVETSVAWMLAFALSFSSTVFAVKIFDERGEGAALHAKIAIGILIVQDIFAVCFLVFSAEQPPSEWAIALLALPLLRPILVALLKQAGHGELLVLFGIGTAVGAAALFELVHLEGGLGALLFGVLLSKSTKSVELYKSLINFKDIFLTAFFLSIGYAGMPSGAMLTVALALAGLILLRPLIYFALLLLFRLRARTSLLVGLSLFNYSEFGLIVAAMAVQAGSLPAEWLTTLAVAMALSLFIAVPFNTHVHSLYARIAERLQKLERRQLLVLERPVNMGEAEIIIFGMGRIGSGAYDYLSQHYPEKIVGVEENADKAVKLKLAGINCVAGDASDRDFLERAGLQRRRMILVSLSNHEENIEVVKLLNQLNYQGKIAVVSRFPDQHDELLRMGCITFNLYAEAGHGFAERVLEELT</sequence>
<dbReference type="STRING" id="1470434.AZF00_05035"/>
<dbReference type="KEGG" id="zal:AZF00_05035"/>
<feature type="transmembrane region" description="Helical" evidence="9">
    <location>
        <begin position="270"/>
        <end position="294"/>
    </location>
</feature>
<reference evidence="11 12" key="1">
    <citation type="submission" date="2015-12" db="EMBL/GenBank/DDBJ databases">
        <authorList>
            <person name="Shamseldin A."/>
            <person name="Moawad H."/>
            <person name="Abd El-Rahim W.M."/>
            <person name="Sadowsky M.J."/>
        </authorList>
    </citation>
    <scope>NUCLEOTIDE SEQUENCE [LARGE SCALE GENOMIC DNA]</scope>
    <source>
        <strain evidence="11 12">SM2</strain>
    </source>
</reference>
<dbReference type="GO" id="GO:0015297">
    <property type="term" value="F:antiporter activity"/>
    <property type="evidence" value="ECO:0007669"/>
    <property type="project" value="UniProtKB-KW"/>
</dbReference>
<evidence type="ECO:0000313" key="12">
    <source>
        <dbReference type="Proteomes" id="UP000074119"/>
    </source>
</evidence>
<dbReference type="InterPro" id="IPR003148">
    <property type="entry name" value="RCK_N"/>
</dbReference>
<evidence type="ECO:0000256" key="7">
    <source>
        <dbReference type="ARBA" id="ARBA00023065"/>
    </source>
</evidence>
<dbReference type="PROSITE" id="PS51201">
    <property type="entry name" value="RCK_N"/>
    <property type="match status" value="1"/>
</dbReference>
<dbReference type="Pfam" id="PF02254">
    <property type="entry name" value="TrkA_N"/>
    <property type="match status" value="1"/>
</dbReference>
<feature type="transmembrane region" description="Helical" evidence="9">
    <location>
        <begin position="301"/>
        <end position="326"/>
    </location>
</feature>
<dbReference type="InterPro" id="IPR038770">
    <property type="entry name" value="Na+/solute_symporter_sf"/>
</dbReference>
<evidence type="ECO:0000256" key="1">
    <source>
        <dbReference type="ARBA" id="ARBA00004141"/>
    </source>
</evidence>
<evidence type="ECO:0000256" key="4">
    <source>
        <dbReference type="ARBA" id="ARBA00022449"/>
    </source>
</evidence>
<evidence type="ECO:0000313" key="11">
    <source>
        <dbReference type="EMBL" id="AMO67698.1"/>
    </source>
</evidence>
<dbReference type="Proteomes" id="UP000074119">
    <property type="component" value="Chromosome"/>
</dbReference>
<evidence type="ECO:0000259" key="10">
    <source>
        <dbReference type="PROSITE" id="PS51201"/>
    </source>
</evidence>
<dbReference type="RefSeq" id="WP_008246448.1">
    <property type="nucleotide sequence ID" value="NZ_CP014544.1"/>
</dbReference>
<keyword evidence="8 9" id="KW-0472">Membrane</keyword>
<keyword evidence="6 9" id="KW-1133">Transmembrane helix</keyword>
<proteinExistence type="inferred from homology"/>
<comment type="similarity">
    <text evidence="2">Belongs to the monovalent cation:proton antiporter 2 (CPA2) transporter (TC 2.A.37) family.</text>
</comment>
<dbReference type="AlphaFoldDB" id="A0A127M387"/>
<evidence type="ECO:0000256" key="3">
    <source>
        <dbReference type="ARBA" id="ARBA00022448"/>
    </source>
</evidence>
<organism evidence="11 12">
    <name type="scientific">Zhongshania aliphaticivorans</name>
    <dbReference type="NCBI Taxonomy" id="1470434"/>
    <lineage>
        <taxon>Bacteria</taxon>
        <taxon>Pseudomonadati</taxon>
        <taxon>Pseudomonadota</taxon>
        <taxon>Gammaproteobacteria</taxon>
        <taxon>Cellvibrionales</taxon>
        <taxon>Spongiibacteraceae</taxon>
        <taxon>Zhongshania</taxon>
    </lineage>
</organism>
<feature type="transmembrane region" description="Helical" evidence="9">
    <location>
        <begin position="45"/>
        <end position="63"/>
    </location>
</feature>
<dbReference type="SUPFAM" id="SSF51735">
    <property type="entry name" value="NAD(P)-binding Rossmann-fold domains"/>
    <property type="match status" value="1"/>
</dbReference>
<keyword evidence="3" id="KW-0813">Transport</keyword>
<evidence type="ECO:0000256" key="2">
    <source>
        <dbReference type="ARBA" id="ARBA00005551"/>
    </source>
</evidence>
<dbReference type="PANTHER" id="PTHR42751">
    <property type="entry name" value="SODIUM/HYDROGEN EXCHANGER FAMILY/TRKA DOMAIN PROTEIN"/>
    <property type="match status" value="1"/>
</dbReference>
<feature type="transmembrane region" description="Helical" evidence="9">
    <location>
        <begin position="144"/>
        <end position="164"/>
    </location>
</feature>
<dbReference type="Pfam" id="PF00999">
    <property type="entry name" value="Na_H_Exchanger"/>
    <property type="match status" value="1"/>
</dbReference>
<comment type="subcellular location">
    <subcellularLocation>
        <location evidence="1">Membrane</location>
        <topology evidence="1">Multi-pass membrane protein</topology>
    </subcellularLocation>
</comment>
<evidence type="ECO:0000256" key="6">
    <source>
        <dbReference type="ARBA" id="ARBA00022989"/>
    </source>
</evidence>
<dbReference type="EMBL" id="CP014544">
    <property type="protein sequence ID" value="AMO67698.1"/>
    <property type="molecule type" value="Genomic_DNA"/>
</dbReference>
<feature type="transmembrane region" description="Helical" evidence="9">
    <location>
        <begin position="75"/>
        <end position="99"/>
    </location>
</feature>
<feature type="transmembrane region" description="Helical" evidence="9">
    <location>
        <begin position="170"/>
        <end position="189"/>
    </location>
</feature>
<dbReference type="Gene3D" id="1.20.1530.20">
    <property type="match status" value="1"/>
</dbReference>
<feature type="domain" description="RCK N-terminal" evidence="10">
    <location>
        <begin position="384"/>
        <end position="503"/>
    </location>
</feature>
<keyword evidence="7" id="KW-0406">Ion transport</keyword>
<dbReference type="InterPro" id="IPR036291">
    <property type="entry name" value="NAD(P)-bd_dom_sf"/>
</dbReference>
<dbReference type="Gene3D" id="3.40.50.720">
    <property type="entry name" value="NAD(P)-binding Rossmann-like Domain"/>
    <property type="match status" value="1"/>
</dbReference>
<accession>A0A127M387</accession>
<dbReference type="GO" id="GO:0006813">
    <property type="term" value="P:potassium ion transport"/>
    <property type="evidence" value="ECO:0007669"/>
    <property type="project" value="InterPro"/>
</dbReference>
<evidence type="ECO:0000256" key="8">
    <source>
        <dbReference type="ARBA" id="ARBA00023136"/>
    </source>
</evidence>
<feature type="transmembrane region" description="Helical" evidence="9">
    <location>
        <begin position="332"/>
        <end position="350"/>
    </location>
</feature>
<dbReference type="PANTHER" id="PTHR42751:SF1">
    <property type="entry name" value="CATION_PROTON ANTIPORTER YBAL-RELATED"/>
    <property type="match status" value="1"/>
</dbReference>
<evidence type="ECO:0000256" key="9">
    <source>
        <dbReference type="SAM" id="Phobius"/>
    </source>
</evidence>
<evidence type="ECO:0000256" key="5">
    <source>
        <dbReference type="ARBA" id="ARBA00022692"/>
    </source>
</evidence>
<dbReference type="GO" id="GO:1902600">
    <property type="term" value="P:proton transmembrane transport"/>
    <property type="evidence" value="ECO:0007669"/>
    <property type="project" value="InterPro"/>
</dbReference>
<feature type="transmembrane region" description="Helical" evidence="9">
    <location>
        <begin position="111"/>
        <end position="132"/>
    </location>
</feature>
<protein>
    <recommendedName>
        <fullName evidence="10">RCK N-terminal domain-containing protein</fullName>
    </recommendedName>
</protein>
<gene>
    <name evidence="11" type="ORF">AZF00_05035</name>
</gene>
<feature type="transmembrane region" description="Helical" evidence="9">
    <location>
        <begin position="196"/>
        <end position="213"/>
    </location>
</feature>
<name>A0A127M387_9GAMM</name>